<proteinExistence type="predicted"/>
<evidence type="ECO:0000313" key="1">
    <source>
        <dbReference type="EMBL" id="GAH66182.1"/>
    </source>
</evidence>
<dbReference type="EMBL" id="BARU01026735">
    <property type="protein sequence ID" value="GAH66182.1"/>
    <property type="molecule type" value="Genomic_DNA"/>
</dbReference>
<reference evidence="1" key="1">
    <citation type="journal article" date="2014" name="Front. Microbiol.">
        <title>High frequency of phylogenetically diverse reductive dehalogenase-homologous genes in deep subseafloor sedimentary metagenomes.</title>
        <authorList>
            <person name="Kawai M."/>
            <person name="Futagami T."/>
            <person name="Toyoda A."/>
            <person name="Takaki Y."/>
            <person name="Nishi S."/>
            <person name="Hori S."/>
            <person name="Arai W."/>
            <person name="Tsubouchi T."/>
            <person name="Morono Y."/>
            <person name="Uchiyama I."/>
            <person name="Ito T."/>
            <person name="Fujiyama A."/>
            <person name="Inagaki F."/>
            <person name="Takami H."/>
        </authorList>
    </citation>
    <scope>NUCLEOTIDE SEQUENCE</scope>
    <source>
        <strain evidence="1">Expedition CK06-06</strain>
    </source>
</reference>
<name>X1H9W1_9ZZZZ</name>
<gene>
    <name evidence="1" type="ORF">S03H2_42907</name>
</gene>
<sequence length="43" mass="5067">MTISEVEVASEFYKELRGDPPSAEEIVSDRDFEWIKFYKPMPV</sequence>
<protein>
    <submittedName>
        <fullName evidence="1">Uncharacterized protein</fullName>
    </submittedName>
</protein>
<organism evidence="1">
    <name type="scientific">marine sediment metagenome</name>
    <dbReference type="NCBI Taxonomy" id="412755"/>
    <lineage>
        <taxon>unclassified sequences</taxon>
        <taxon>metagenomes</taxon>
        <taxon>ecological metagenomes</taxon>
    </lineage>
</organism>
<comment type="caution">
    <text evidence="1">The sequence shown here is derived from an EMBL/GenBank/DDBJ whole genome shotgun (WGS) entry which is preliminary data.</text>
</comment>
<feature type="non-terminal residue" evidence="1">
    <location>
        <position position="43"/>
    </location>
</feature>
<dbReference type="AlphaFoldDB" id="X1H9W1"/>
<accession>X1H9W1</accession>